<protein>
    <recommendedName>
        <fullName evidence="3">Transposase</fullName>
    </recommendedName>
</protein>
<gene>
    <name evidence="1" type="ORF">GCM10009639_53830</name>
</gene>
<evidence type="ECO:0000313" key="2">
    <source>
        <dbReference type="Proteomes" id="UP001499863"/>
    </source>
</evidence>
<evidence type="ECO:0008006" key="3">
    <source>
        <dbReference type="Google" id="ProtNLM"/>
    </source>
</evidence>
<reference evidence="1 2" key="1">
    <citation type="journal article" date="2019" name="Int. J. Syst. Evol. Microbiol.">
        <title>The Global Catalogue of Microorganisms (GCM) 10K type strain sequencing project: providing services to taxonomists for standard genome sequencing and annotation.</title>
        <authorList>
            <consortium name="The Broad Institute Genomics Platform"/>
            <consortium name="The Broad Institute Genome Sequencing Center for Infectious Disease"/>
            <person name="Wu L."/>
            <person name="Ma J."/>
        </authorList>
    </citation>
    <scope>NUCLEOTIDE SEQUENCE [LARGE SCALE GENOMIC DNA]</scope>
    <source>
        <strain evidence="1 2">JCM 12393</strain>
    </source>
</reference>
<dbReference type="Proteomes" id="UP001499863">
    <property type="component" value="Unassembled WGS sequence"/>
</dbReference>
<sequence>MSPGPLHTRIEKALGIWFGSTLHSLDATHIASLGQVMDGEHRIGLSVAIGRRLYYVCRSTPRG</sequence>
<organism evidence="1 2">
    <name type="scientific">Kitasatospora putterlickiae</name>
    <dbReference type="NCBI Taxonomy" id="221725"/>
    <lineage>
        <taxon>Bacteria</taxon>
        <taxon>Bacillati</taxon>
        <taxon>Actinomycetota</taxon>
        <taxon>Actinomycetes</taxon>
        <taxon>Kitasatosporales</taxon>
        <taxon>Streptomycetaceae</taxon>
        <taxon>Kitasatospora</taxon>
    </lineage>
</organism>
<proteinExistence type="predicted"/>
<accession>A0ABN1YDP5</accession>
<dbReference type="RefSeq" id="WP_344341176.1">
    <property type="nucleotide sequence ID" value="NZ_BAAAKJ010000307.1"/>
</dbReference>
<evidence type="ECO:0000313" key="1">
    <source>
        <dbReference type="EMBL" id="GAA1406233.1"/>
    </source>
</evidence>
<name>A0ABN1YDP5_9ACTN</name>
<dbReference type="EMBL" id="BAAAKJ010000307">
    <property type="protein sequence ID" value="GAA1406233.1"/>
    <property type="molecule type" value="Genomic_DNA"/>
</dbReference>
<keyword evidence="2" id="KW-1185">Reference proteome</keyword>
<comment type="caution">
    <text evidence="1">The sequence shown here is derived from an EMBL/GenBank/DDBJ whole genome shotgun (WGS) entry which is preliminary data.</text>
</comment>